<feature type="transmembrane region" description="Helical" evidence="1">
    <location>
        <begin position="107"/>
        <end position="130"/>
    </location>
</feature>
<feature type="transmembrane region" description="Helical" evidence="1">
    <location>
        <begin position="72"/>
        <end position="95"/>
    </location>
</feature>
<sequence>MNRTAEKVLSIISAVFTVIGVILSFITMAFLNYIKSDPAVRSEIEAELLTDPAFKPGDMEIVFGIFDALGGFMWLIIIALIISLILTIVGIVSIWNNKNPKLAGTMFIIGGLLAGILSLTSILLYIAGILCFTKKPPLQDKTIYTDDQQEGTMRPL</sequence>
<evidence type="ECO:0000313" key="4">
    <source>
        <dbReference type="Proteomes" id="UP000270468"/>
    </source>
</evidence>
<accession>A0A3P5WE90</accession>
<reference evidence="3 4" key="1">
    <citation type="submission" date="2018-11" db="EMBL/GenBank/DDBJ databases">
        <authorList>
            <person name="Criscuolo A."/>
        </authorList>
    </citation>
    <scope>NUCLEOTIDE SEQUENCE [LARGE SCALE GENOMIC DNA]</scope>
    <source>
        <strain evidence="3">ATB-66</strain>
    </source>
</reference>
<proteinExistence type="predicted"/>
<evidence type="ECO:0000256" key="1">
    <source>
        <dbReference type="SAM" id="Phobius"/>
    </source>
</evidence>
<feature type="transmembrane region" description="Helical" evidence="1">
    <location>
        <begin position="12"/>
        <end position="34"/>
    </location>
</feature>
<evidence type="ECO:0000259" key="2">
    <source>
        <dbReference type="Pfam" id="PF13273"/>
    </source>
</evidence>
<keyword evidence="4" id="KW-1185">Reference proteome</keyword>
<name>A0A3P5WE90_9BACL</name>
<evidence type="ECO:0000313" key="3">
    <source>
        <dbReference type="EMBL" id="VDC19998.1"/>
    </source>
</evidence>
<dbReference type="OrthoDB" id="2357232at2"/>
<protein>
    <recommendedName>
        <fullName evidence="2">DUF4064 domain-containing protein</fullName>
    </recommendedName>
</protein>
<keyword evidence="1" id="KW-0812">Transmembrane</keyword>
<dbReference type="Pfam" id="PF13273">
    <property type="entry name" value="DUF4064"/>
    <property type="match status" value="1"/>
</dbReference>
<feature type="domain" description="DUF4064" evidence="2">
    <location>
        <begin position="2"/>
        <end position="116"/>
    </location>
</feature>
<dbReference type="RefSeq" id="WP_124068875.1">
    <property type="nucleotide sequence ID" value="NZ_CBCRXF010000010.1"/>
</dbReference>
<keyword evidence="1" id="KW-1133">Transmembrane helix</keyword>
<keyword evidence="1" id="KW-0472">Membrane</keyword>
<dbReference type="AlphaFoldDB" id="A0A3P5WE90"/>
<dbReference type="EMBL" id="UXAV01000018">
    <property type="protein sequence ID" value="VDC19998.1"/>
    <property type="molecule type" value="Genomic_DNA"/>
</dbReference>
<organism evidence="3 4">
    <name type="scientific">Filibacter tadaridae</name>
    <dbReference type="NCBI Taxonomy" id="2483811"/>
    <lineage>
        <taxon>Bacteria</taxon>
        <taxon>Bacillati</taxon>
        <taxon>Bacillota</taxon>
        <taxon>Bacilli</taxon>
        <taxon>Bacillales</taxon>
        <taxon>Caryophanaceae</taxon>
        <taxon>Filibacter</taxon>
    </lineage>
</organism>
<gene>
    <name evidence="3" type="ORF">FILTAD_00426</name>
</gene>
<dbReference type="InterPro" id="IPR025273">
    <property type="entry name" value="DUF4064"/>
</dbReference>
<dbReference type="Proteomes" id="UP000270468">
    <property type="component" value="Unassembled WGS sequence"/>
</dbReference>